<name>A0A8X7NBU3_9BASI</name>
<reference evidence="2" key="2">
    <citation type="journal article" date="2019" name="IMA Fungus">
        <title>Genome sequencing and comparison of five Tilletia species to identify candidate genes for the detection of regulated species infecting wheat.</title>
        <authorList>
            <person name="Nguyen H.D.T."/>
            <person name="Sultana T."/>
            <person name="Kesanakurti P."/>
            <person name="Hambleton S."/>
        </authorList>
    </citation>
    <scope>NUCLEOTIDE SEQUENCE</scope>
    <source>
        <strain evidence="2">DAOMC 236422</strain>
    </source>
</reference>
<dbReference type="Proteomes" id="UP000078113">
    <property type="component" value="Unassembled WGS sequence"/>
</dbReference>
<proteinExistence type="predicted"/>
<evidence type="ECO:0000256" key="1">
    <source>
        <dbReference type="SAM" id="MobiDB-lite"/>
    </source>
</evidence>
<accession>A0A8X7NBU3</accession>
<dbReference type="AlphaFoldDB" id="A0A8X7NBU3"/>
<organism evidence="2 3">
    <name type="scientific">Tilletia walkeri</name>
    <dbReference type="NCBI Taxonomy" id="117179"/>
    <lineage>
        <taxon>Eukaryota</taxon>
        <taxon>Fungi</taxon>
        <taxon>Dikarya</taxon>
        <taxon>Basidiomycota</taxon>
        <taxon>Ustilaginomycotina</taxon>
        <taxon>Exobasidiomycetes</taxon>
        <taxon>Tilletiales</taxon>
        <taxon>Tilletiaceae</taxon>
        <taxon>Tilletia</taxon>
    </lineage>
</organism>
<comment type="caution">
    <text evidence="2">The sequence shown here is derived from an EMBL/GenBank/DDBJ whole genome shotgun (WGS) entry which is preliminary data.</text>
</comment>
<gene>
    <name evidence="2" type="ORF">A4X09_0g2753</name>
</gene>
<evidence type="ECO:0000313" key="3">
    <source>
        <dbReference type="Proteomes" id="UP000078113"/>
    </source>
</evidence>
<keyword evidence="3" id="KW-1185">Reference proteome</keyword>
<feature type="region of interest" description="Disordered" evidence="1">
    <location>
        <begin position="63"/>
        <end position="84"/>
    </location>
</feature>
<reference evidence="2" key="1">
    <citation type="submission" date="2016-04" db="EMBL/GenBank/DDBJ databases">
        <authorList>
            <person name="Nguyen H.D."/>
            <person name="Samba Siva P."/>
            <person name="Cullis J."/>
            <person name="Levesque C.A."/>
            <person name="Hambleton S."/>
        </authorList>
    </citation>
    <scope>NUCLEOTIDE SEQUENCE</scope>
    <source>
        <strain evidence="2">DAOMC 236422</strain>
    </source>
</reference>
<dbReference type="EMBL" id="LWDG02000087">
    <property type="protein sequence ID" value="KAE8269585.1"/>
    <property type="molecule type" value="Genomic_DNA"/>
</dbReference>
<protein>
    <submittedName>
        <fullName evidence="2">Uncharacterized protein</fullName>
    </submittedName>
</protein>
<evidence type="ECO:0000313" key="2">
    <source>
        <dbReference type="EMBL" id="KAE8269585.1"/>
    </source>
</evidence>
<sequence>MASRRQPSTTSTRSWFGRVKHSEQLETCVDEGHQVSWIKTRPKSNPVIVGQDAHQYHGVDLRHHSEVQPTPGDLSSMHGRRAET</sequence>